<dbReference type="PDB" id="8B2X">
    <property type="method" value="EM"/>
    <property type="resolution" value="8.00 A"/>
    <property type="chains" value="M=1-720"/>
</dbReference>
<dbReference type="EMBL" id="CP001339">
    <property type="protein sequence ID" value="ACL73519.1"/>
    <property type="molecule type" value="Genomic_DNA"/>
</dbReference>
<evidence type="ECO:0007829" key="3">
    <source>
        <dbReference type="PDB" id="8B2X"/>
    </source>
</evidence>
<sequence>MDKDMHINEIVLRGCAPTPLAAYLKALGVLRLVCEQVDATAKGWWQDECFMLRTRLDDNDLRRFFIEDYRPTPMLSPWNGGSGFYRKGNETAWSTLEKIITTQAERWRPFRDTAEVMADALEHLKLTEKPAELDKRALLARLRATLDDEFLPWLDAAVLLTDDKPDYPPLLGTGGNDGRLDFTSNYMQRLLEMFDPVTGKAQGDVGNKLESALFARPVPGMTALAIGQFSPGAAGGPNSSTGFDSGAQVNIWDYVLMLEGALLFAATATRRLESADPSALSYPFTVRPSGGGSGAVALGDERPARAEIWMPLWERPASLPELRVLLGEGRVTLNGRLPRDGLDFARAVAKLGTDRGVRAFQRYAFMMRSGKAYLATPLNRFHVHRNPKADLIDQLERGDWLRRFRRAARSTHAPARLQGLAHRLDDALFDLVRVADPRRVQEVLKVLGEVQFYLALSPSLREQVRPVPRLDAHWVEAARDDSHEFRVAAALAGLDDGLPMGVHLAPIDPVKRNVWAPESRLAVWGQGNLSDNLAQVLQRRLLTASRTDLNDKPLSGRCPADEGAVAAFLAGDADERRIAELMAGLACARLPARLPLRQRGASEASSLPMIYALLKPLFVPDAQLREAGVLTPDGCLPLPPALPRLLRAGPAGVGRAVDLARRRRRASGLADAGWRLTPPYPDGGRLLAALMIPVEIRVIKGFIKRLADHKSDEPATQDAS</sequence>
<name>B8GLG4_THISH</name>
<dbReference type="HOGENOM" id="CLU_022114_0_0_6"/>
<evidence type="ECO:0000313" key="1">
    <source>
        <dbReference type="EMBL" id="ACL73519.1"/>
    </source>
</evidence>
<dbReference type="STRING" id="396588.Tgr7_2441"/>
<accession>B8GLG4</accession>
<keyword evidence="2" id="KW-1185">Reference proteome</keyword>
<gene>
    <name evidence="1" type="ordered locus">Tgr7_2441</name>
</gene>
<evidence type="ECO:0000313" key="2">
    <source>
        <dbReference type="Proteomes" id="UP000002383"/>
    </source>
</evidence>
<proteinExistence type="evidence at protein level"/>
<dbReference type="AlphaFoldDB" id="B8GLG4"/>
<dbReference type="RefSeq" id="WP_012638994.1">
    <property type="nucleotide sequence ID" value="NC_011901.1"/>
</dbReference>
<protein>
    <recommendedName>
        <fullName evidence="4">Type I-U CRISPR-associated protein Csx17</fullName>
    </recommendedName>
</protein>
<dbReference type="Proteomes" id="UP000002383">
    <property type="component" value="Chromosome"/>
</dbReference>
<dbReference type="SMR" id="B8GLG4"/>
<dbReference type="KEGG" id="tgr:Tgr7_2441"/>
<dbReference type="EMDB" id="EMD-15820"/>
<dbReference type="OrthoDB" id="441343at2"/>
<organism evidence="1 2">
    <name type="scientific">Thioalkalivibrio sulfidiphilus (strain HL-EbGR7)</name>
    <dbReference type="NCBI Taxonomy" id="396588"/>
    <lineage>
        <taxon>Bacteria</taxon>
        <taxon>Pseudomonadati</taxon>
        <taxon>Pseudomonadota</taxon>
        <taxon>Gammaproteobacteria</taxon>
        <taxon>Chromatiales</taxon>
        <taxon>Ectothiorhodospiraceae</taxon>
        <taxon>Thioalkalivibrio</taxon>
    </lineage>
</organism>
<keyword evidence="3" id="KW-0002">3D-structure</keyword>
<dbReference type="InterPro" id="IPR026483">
    <property type="entry name" value="Cas_Csx17"/>
</dbReference>
<dbReference type="CDD" id="cd09767">
    <property type="entry name" value="Csx17_I-U"/>
    <property type="match status" value="1"/>
</dbReference>
<dbReference type="NCBIfam" id="TIGR04113">
    <property type="entry name" value="cas_csx17"/>
    <property type="match status" value="1"/>
</dbReference>
<evidence type="ECO:0008006" key="4">
    <source>
        <dbReference type="Google" id="ProtNLM"/>
    </source>
</evidence>
<reference evidence="3" key="2">
    <citation type="journal article" date="2022" name="Nucleic Acids Res.">
        <title>Structure and mechanism of the type I-G CRISPR effector.</title>
        <authorList>
            <person name="Shangguan Q."/>
            <person name="Graham S."/>
            <person name="Sundaramoorthy R."/>
            <person name="White M.F."/>
        </authorList>
    </citation>
    <scope>STRUCTURE BY ELECTRON MICROSCOPY (8.00 ANGSTROMS)</scope>
</reference>
<dbReference type="eggNOG" id="ENOG502Z9AI">
    <property type="taxonomic scope" value="Bacteria"/>
</dbReference>
<reference evidence="1 2" key="1">
    <citation type="journal article" date="2011" name="Stand. Genomic Sci.">
        <title>Complete genome sequence of 'Thioalkalivibrio sulfidophilus' HL-EbGr7.</title>
        <authorList>
            <person name="Muyzer G."/>
            <person name="Sorokin D.Y."/>
            <person name="Mavromatis K."/>
            <person name="Lapidus A."/>
            <person name="Clum A."/>
            <person name="Ivanova N."/>
            <person name="Pati A."/>
            <person name="d'Haeseleer P."/>
            <person name="Woyke T."/>
            <person name="Kyrpides N.C."/>
        </authorList>
    </citation>
    <scope>NUCLEOTIDE SEQUENCE [LARGE SCALE GENOMIC DNA]</scope>
    <source>
        <strain evidence="1 2">HL-EbGR7</strain>
    </source>
</reference>